<feature type="non-terminal residue" evidence="1">
    <location>
        <position position="1"/>
    </location>
</feature>
<sequence>GEGPQTAVRKQKFAIRSDRNFEASVLADSDPGVNRDCDSADNVTCSIANTICVNTTRCQQPVCYPLALASIQLCPAYKNATTTTLPPTISIVTTTQAPVANFYQSAPGASIPPEYLRHFVPPQREQRQSAAKAECARVNPAFLKLTTGCSRGDEPLTNGTLTAVHSGSFFDASTWGGLFIPGSGSTIIIPSGIIVSLNGTNQLSINVIIIIIFGRLTIVGNGGNSGFIFVYAINIYVYNGGILQDATTNRSGIYINVNSSIVLYNGGQFLSHGPSYLYIYYIQVLVIRDSLQLGVQNGLIQQEVQRRQELTFQLLLSVAVQPVVISLSVQQQIQLVLVLWLQTKTPPAYVGLDRPRGLQLRQRRRRPLQHTPRQQLRRTAPSHLLPQPRLSRAIIIRL</sequence>
<accession>A0A8S2E9W8</accession>
<protein>
    <submittedName>
        <fullName evidence="1">Uncharacterized protein</fullName>
    </submittedName>
</protein>
<name>A0A8S2E9W8_9BILA</name>
<reference evidence="1" key="1">
    <citation type="submission" date="2021-02" db="EMBL/GenBank/DDBJ databases">
        <authorList>
            <person name="Nowell W R."/>
        </authorList>
    </citation>
    <scope>NUCLEOTIDE SEQUENCE</scope>
</reference>
<dbReference type="Proteomes" id="UP000677228">
    <property type="component" value="Unassembled WGS sequence"/>
</dbReference>
<proteinExistence type="predicted"/>
<feature type="non-terminal residue" evidence="1">
    <location>
        <position position="398"/>
    </location>
</feature>
<organism evidence="1 3">
    <name type="scientific">Didymodactylos carnosus</name>
    <dbReference type="NCBI Taxonomy" id="1234261"/>
    <lineage>
        <taxon>Eukaryota</taxon>
        <taxon>Metazoa</taxon>
        <taxon>Spiralia</taxon>
        <taxon>Gnathifera</taxon>
        <taxon>Rotifera</taxon>
        <taxon>Eurotatoria</taxon>
        <taxon>Bdelloidea</taxon>
        <taxon>Philodinida</taxon>
        <taxon>Philodinidae</taxon>
        <taxon>Didymodactylos</taxon>
    </lineage>
</organism>
<dbReference type="EMBL" id="CAJNOK010009411">
    <property type="protein sequence ID" value="CAF1089348.1"/>
    <property type="molecule type" value="Genomic_DNA"/>
</dbReference>
<evidence type="ECO:0000313" key="2">
    <source>
        <dbReference type="EMBL" id="CAF3851126.1"/>
    </source>
</evidence>
<dbReference type="AlphaFoldDB" id="A0A8S2E9W8"/>
<evidence type="ECO:0000313" key="1">
    <source>
        <dbReference type="EMBL" id="CAF1089348.1"/>
    </source>
</evidence>
<comment type="caution">
    <text evidence="1">The sequence shown here is derived from an EMBL/GenBank/DDBJ whole genome shotgun (WGS) entry which is preliminary data.</text>
</comment>
<dbReference type="Proteomes" id="UP000682733">
    <property type="component" value="Unassembled WGS sequence"/>
</dbReference>
<dbReference type="EMBL" id="CAJOBA010009429">
    <property type="protein sequence ID" value="CAF3851126.1"/>
    <property type="molecule type" value="Genomic_DNA"/>
</dbReference>
<gene>
    <name evidence="1" type="ORF">OVA965_LOCUS18737</name>
    <name evidence="2" type="ORF">TMI583_LOCUS18752</name>
</gene>
<evidence type="ECO:0000313" key="3">
    <source>
        <dbReference type="Proteomes" id="UP000677228"/>
    </source>
</evidence>